<dbReference type="NCBIfam" id="NF045516">
    <property type="entry name" value="GlpR"/>
    <property type="match status" value="1"/>
</dbReference>
<feature type="region of interest" description="Disordered" evidence="1">
    <location>
        <begin position="55"/>
        <end position="180"/>
    </location>
</feature>
<reference evidence="3 4" key="1">
    <citation type="submission" date="2020-05" db="EMBL/GenBank/DDBJ databases">
        <title>Nakamurella sp. DB0629 isolated from air conditioner.</title>
        <authorList>
            <person name="Kim D.H."/>
            <person name="Kim D.-U."/>
        </authorList>
    </citation>
    <scope>NUCLEOTIDE SEQUENCE [LARGE SCALE GENOMIC DNA]</scope>
    <source>
        <strain evidence="3 4">DB0629</strain>
    </source>
</reference>
<gene>
    <name evidence="3" type="ORF">HKD39_06165</name>
</gene>
<accession>A0A849AEM3</accession>
<keyword evidence="4" id="KW-1185">Reference proteome</keyword>
<feature type="transmembrane region" description="Helical" evidence="2">
    <location>
        <begin position="218"/>
        <end position="236"/>
    </location>
</feature>
<sequence length="379" mass="40367">MPSVPTSLLLVLLVAAWLWVLVPMFARSREAVPESDDTAAGFRILRRAGRVRRSRAGAARTTGEVETVQDNTIDAQQPRERDDADERWAEADAADADQWDGYSDDADAADAVDDAAADDADAAAGAGRSAAAGAAGADPDEAPTQQLPRLRDADADPDAADPADRPVRRHKPGRGGFDPEHAAATARYKYRRRRLITLVLAAVTAVLLLGAVVVNGSLWIGVVAGVLSLAGYLGYLSRTVRIEREISERRMARLRRARELRPYEVQQAQPQSPYQRRADQQGAARRLAAEAALAAPAVPVAGAADQPAASQVPPHGRTVVRRGASDGAADAVTAGAVETGVAARTEPGRYTVVDLDDDDPAFDDLDMYEPVVYRRAAGQ</sequence>
<protein>
    <submittedName>
        <fullName evidence="3">DUF4231 domain-containing protein</fullName>
    </submittedName>
</protein>
<feature type="compositionally biased region" description="Low complexity" evidence="1">
    <location>
        <begin position="122"/>
        <end position="137"/>
    </location>
</feature>
<dbReference type="RefSeq" id="WP_171199015.1">
    <property type="nucleotide sequence ID" value="NZ_JABEND010000003.1"/>
</dbReference>
<evidence type="ECO:0000256" key="1">
    <source>
        <dbReference type="SAM" id="MobiDB-lite"/>
    </source>
</evidence>
<dbReference type="InterPro" id="IPR053779">
    <property type="entry name" value="GlpR"/>
</dbReference>
<feature type="transmembrane region" description="Helical" evidence="2">
    <location>
        <begin position="6"/>
        <end position="26"/>
    </location>
</feature>
<evidence type="ECO:0000313" key="4">
    <source>
        <dbReference type="Proteomes" id="UP000562984"/>
    </source>
</evidence>
<feature type="compositionally biased region" description="Acidic residues" evidence="1">
    <location>
        <begin position="92"/>
        <end position="121"/>
    </location>
</feature>
<keyword evidence="2" id="KW-1133">Transmembrane helix</keyword>
<organism evidence="3 4">
    <name type="scientific">Nakamurella aerolata</name>
    <dbReference type="NCBI Taxonomy" id="1656892"/>
    <lineage>
        <taxon>Bacteria</taxon>
        <taxon>Bacillati</taxon>
        <taxon>Actinomycetota</taxon>
        <taxon>Actinomycetes</taxon>
        <taxon>Nakamurellales</taxon>
        <taxon>Nakamurellaceae</taxon>
        <taxon>Nakamurella</taxon>
    </lineage>
</organism>
<dbReference type="Proteomes" id="UP000562984">
    <property type="component" value="Unassembled WGS sequence"/>
</dbReference>
<evidence type="ECO:0000256" key="2">
    <source>
        <dbReference type="SAM" id="Phobius"/>
    </source>
</evidence>
<keyword evidence="2" id="KW-0812">Transmembrane</keyword>
<proteinExistence type="predicted"/>
<evidence type="ECO:0000313" key="3">
    <source>
        <dbReference type="EMBL" id="NNG35302.1"/>
    </source>
</evidence>
<name>A0A849AEM3_9ACTN</name>
<feature type="transmembrane region" description="Helical" evidence="2">
    <location>
        <begin position="195"/>
        <end position="212"/>
    </location>
</feature>
<feature type="compositionally biased region" description="Basic and acidic residues" evidence="1">
    <location>
        <begin position="77"/>
        <end position="90"/>
    </location>
</feature>
<dbReference type="EMBL" id="JABEND010000003">
    <property type="protein sequence ID" value="NNG35302.1"/>
    <property type="molecule type" value="Genomic_DNA"/>
</dbReference>
<keyword evidence="2" id="KW-0472">Membrane</keyword>
<dbReference type="AlphaFoldDB" id="A0A849AEM3"/>
<comment type="caution">
    <text evidence="3">The sequence shown here is derived from an EMBL/GenBank/DDBJ whole genome shotgun (WGS) entry which is preliminary data.</text>
</comment>